<dbReference type="PIRSF" id="PIRSF004555">
    <property type="entry name" value="UCP004555"/>
    <property type="match status" value="1"/>
</dbReference>
<comment type="function">
    <text evidence="2">Binds to DNA and alters its conformation. May be involved in regulation of gene expression, nucleoid organization and DNA protection.</text>
</comment>
<dbReference type="InterPro" id="IPR036894">
    <property type="entry name" value="YbaB-like_sf"/>
</dbReference>
<comment type="subunit">
    <text evidence="2">Homodimer.</text>
</comment>
<feature type="coiled-coil region" evidence="3">
    <location>
        <begin position="3"/>
        <end position="30"/>
    </location>
</feature>
<comment type="similarity">
    <text evidence="2">Belongs to the YbaB/EbfC family.</text>
</comment>
<dbReference type="GO" id="GO:0043590">
    <property type="term" value="C:bacterial nucleoid"/>
    <property type="evidence" value="ECO:0007669"/>
    <property type="project" value="UniProtKB-UniRule"/>
</dbReference>
<proteinExistence type="inferred from homology"/>
<keyword evidence="5" id="KW-1185">Reference proteome</keyword>
<dbReference type="NCBIfam" id="TIGR00103">
    <property type="entry name" value="DNA_YbaB_EbfC"/>
    <property type="match status" value="1"/>
</dbReference>
<dbReference type="AlphaFoldDB" id="A0A838XRD4"/>
<evidence type="ECO:0000256" key="1">
    <source>
        <dbReference type="ARBA" id="ARBA00023125"/>
    </source>
</evidence>
<evidence type="ECO:0000256" key="3">
    <source>
        <dbReference type="SAM" id="Coils"/>
    </source>
</evidence>
<dbReference type="GO" id="GO:0003677">
    <property type="term" value="F:DNA binding"/>
    <property type="evidence" value="ECO:0007669"/>
    <property type="project" value="UniProtKB-UniRule"/>
</dbReference>
<dbReference type="Gene3D" id="3.30.1310.10">
    <property type="entry name" value="Nucleoid-associated protein YbaB-like domain"/>
    <property type="match status" value="1"/>
</dbReference>
<keyword evidence="3" id="KW-0175">Coiled coil</keyword>
<dbReference type="Pfam" id="PF02575">
    <property type="entry name" value="YbaB_DNA_bd"/>
    <property type="match status" value="1"/>
</dbReference>
<comment type="caution">
    <text evidence="4">The sequence shown here is derived from an EMBL/GenBank/DDBJ whole genome shotgun (WGS) entry which is preliminary data.</text>
</comment>
<dbReference type="InterPro" id="IPR004401">
    <property type="entry name" value="YbaB/EbfC"/>
</dbReference>
<dbReference type="PANTHER" id="PTHR33449:SF1">
    <property type="entry name" value="NUCLEOID-ASSOCIATED PROTEIN YBAB"/>
    <property type="match status" value="1"/>
</dbReference>
<dbReference type="EMBL" id="JACEON010000015">
    <property type="protein sequence ID" value="MBA4613015.1"/>
    <property type="molecule type" value="Genomic_DNA"/>
</dbReference>
<keyword evidence="1 2" id="KW-0238">DNA-binding</keyword>
<dbReference type="Proteomes" id="UP000559404">
    <property type="component" value="Unassembled WGS sequence"/>
</dbReference>
<dbReference type="GO" id="GO:0005829">
    <property type="term" value="C:cytosol"/>
    <property type="evidence" value="ECO:0007669"/>
    <property type="project" value="TreeGrafter"/>
</dbReference>
<name>A0A838XRD4_9HYPH</name>
<gene>
    <name evidence="4" type="ORF">H1W37_15240</name>
</gene>
<sequence length="106" mass="11346">MDFLKMMKQAKQMQEQMGSLQEKLAELEVEGSSGGGLVQVTMSGKGELKGLKIDPSLAKADEIEILEDLILAAHQDAKGKAEAAMQEKTQELMGGLGLPAGMKLPF</sequence>
<reference evidence="4 5" key="2">
    <citation type="submission" date="2020-08" db="EMBL/GenBank/DDBJ databases">
        <title>Stappia taiwanensis sp. nov., isolated from a coastal thermal spring.</title>
        <authorList>
            <person name="Kampfer P."/>
        </authorList>
    </citation>
    <scope>NUCLEOTIDE SEQUENCE [LARGE SCALE GENOMIC DNA]</scope>
    <source>
        <strain evidence="4 5">DSM 23284</strain>
    </source>
</reference>
<keyword evidence="2" id="KW-0963">Cytoplasm</keyword>
<dbReference type="RefSeq" id="WP_181761215.1">
    <property type="nucleotide sequence ID" value="NZ_BMCR01000007.1"/>
</dbReference>
<organism evidence="4 5">
    <name type="scientific">Stappia taiwanensis</name>
    <dbReference type="NCBI Taxonomy" id="992267"/>
    <lineage>
        <taxon>Bacteria</taxon>
        <taxon>Pseudomonadati</taxon>
        <taxon>Pseudomonadota</taxon>
        <taxon>Alphaproteobacteria</taxon>
        <taxon>Hyphomicrobiales</taxon>
        <taxon>Stappiaceae</taxon>
        <taxon>Stappia</taxon>
    </lineage>
</organism>
<evidence type="ECO:0000256" key="2">
    <source>
        <dbReference type="HAMAP-Rule" id="MF_00274"/>
    </source>
</evidence>
<evidence type="ECO:0000313" key="4">
    <source>
        <dbReference type="EMBL" id="MBA4613015.1"/>
    </source>
</evidence>
<dbReference type="PANTHER" id="PTHR33449">
    <property type="entry name" value="NUCLEOID-ASSOCIATED PROTEIN YBAB"/>
    <property type="match status" value="1"/>
</dbReference>
<reference evidence="4 5" key="1">
    <citation type="submission" date="2020-07" db="EMBL/GenBank/DDBJ databases">
        <authorList>
            <person name="Li M."/>
        </authorList>
    </citation>
    <scope>NUCLEOTIDE SEQUENCE [LARGE SCALE GENOMIC DNA]</scope>
    <source>
        <strain evidence="4 5">DSM 23284</strain>
    </source>
</reference>
<comment type="subcellular location">
    <subcellularLocation>
        <location evidence="2">Cytoplasm</location>
        <location evidence="2">Nucleoid</location>
    </subcellularLocation>
</comment>
<accession>A0A838XRD4</accession>
<dbReference type="HAMAP" id="MF_00274">
    <property type="entry name" value="DNA_YbaB_EbfC"/>
    <property type="match status" value="1"/>
</dbReference>
<evidence type="ECO:0000313" key="5">
    <source>
        <dbReference type="Proteomes" id="UP000559404"/>
    </source>
</evidence>
<protein>
    <recommendedName>
        <fullName evidence="2">Nucleoid-associated protein H1W37_15240</fullName>
    </recommendedName>
</protein>
<dbReference type="SUPFAM" id="SSF82607">
    <property type="entry name" value="YbaB-like"/>
    <property type="match status" value="1"/>
</dbReference>